<accession>A0ABV6RZ98</accession>
<dbReference type="Proteomes" id="UP001589896">
    <property type="component" value="Unassembled WGS sequence"/>
</dbReference>
<sequence>MSRRPTGSRFRVQAALGTAAVLLLAGTGCAGEAESAEGGMGLPVVGWLDEPTTGGTAISGTMRVADNGCFHLESDSAHLFILWPDGFEHDGAQVLTGDGAAIADGDELSGTGTVLANSDAVEAGGGKDSQLGQAVGYCAEGLDVVVLTEVTSG</sequence>
<evidence type="ECO:0000256" key="1">
    <source>
        <dbReference type="SAM" id="SignalP"/>
    </source>
</evidence>
<gene>
    <name evidence="2" type="ORF">ACFFGH_28505</name>
</gene>
<name>A0ABV6RZ98_9GAMM</name>
<evidence type="ECO:0000313" key="2">
    <source>
        <dbReference type="EMBL" id="MFC0681792.1"/>
    </source>
</evidence>
<comment type="caution">
    <text evidence="2">The sequence shown here is derived from an EMBL/GenBank/DDBJ whole genome shotgun (WGS) entry which is preliminary data.</text>
</comment>
<keyword evidence="3" id="KW-1185">Reference proteome</keyword>
<feature type="chain" id="PRO_5045574949" description="DUF5666 domain-containing protein" evidence="1">
    <location>
        <begin position="31"/>
        <end position="153"/>
    </location>
</feature>
<feature type="signal peptide" evidence="1">
    <location>
        <begin position="1"/>
        <end position="30"/>
    </location>
</feature>
<dbReference type="RefSeq" id="WP_386675069.1">
    <property type="nucleotide sequence ID" value="NZ_JBHLTG010000009.1"/>
</dbReference>
<dbReference type="EMBL" id="JBHLTG010000009">
    <property type="protein sequence ID" value="MFC0681792.1"/>
    <property type="molecule type" value="Genomic_DNA"/>
</dbReference>
<organism evidence="2 3">
    <name type="scientific">Lysobacter korlensis</name>
    <dbReference type="NCBI Taxonomy" id="553636"/>
    <lineage>
        <taxon>Bacteria</taxon>
        <taxon>Pseudomonadati</taxon>
        <taxon>Pseudomonadota</taxon>
        <taxon>Gammaproteobacteria</taxon>
        <taxon>Lysobacterales</taxon>
        <taxon>Lysobacteraceae</taxon>
        <taxon>Lysobacter</taxon>
    </lineage>
</organism>
<protein>
    <recommendedName>
        <fullName evidence="4">DUF5666 domain-containing protein</fullName>
    </recommendedName>
</protein>
<evidence type="ECO:0000313" key="3">
    <source>
        <dbReference type="Proteomes" id="UP001589896"/>
    </source>
</evidence>
<proteinExistence type="predicted"/>
<reference evidence="2 3" key="1">
    <citation type="submission" date="2024-09" db="EMBL/GenBank/DDBJ databases">
        <authorList>
            <person name="Sun Q."/>
            <person name="Mori K."/>
        </authorList>
    </citation>
    <scope>NUCLEOTIDE SEQUENCE [LARGE SCALE GENOMIC DNA]</scope>
    <source>
        <strain evidence="2 3">KCTC 23076</strain>
    </source>
</reference>
<dbReference type="PROSITE" id="PS51257">
    <property type="entry name" value="PROKAR_LIPOPROTEIN"/>
    <property type="match status" value="1"/>
</dbReference>
<keyword evidence="1" id="KW-0732">Signal</keyword>
<evidence type="ECO:0008006" key="4">
    <source>
        <dbReference type="Google" id="ProtNLM"/>
    </source>
</evidence>